<dbReference type="PANTHER" id="PTHR47604:SF1">
    <property type="entry name" value="ADENYLYL CYCLASE"/>
    <property type="match status" value="1"/>
</dbReference>
<gene>
    <name evidence="1" type="ORF">K2173_022352</name>
</gene>
<dbReference type="InterPro" id="IPR011990">
    <property type="entry name" value="TPR-like_helical_dom_sf"/>
</dbReference>
<dbReference type="Proteomes" id="UP001159364">
    <property type="component" value="Linkage Group LG05"/>
</dbReference>
<dbReference type="Gene3D" id="1.25.40.10">
    <property type="entry name" value="Tetratricopeptide repeat domain"/>
    <property type="match status" value="1"/>
</dbReference>
<organism evidence="1 2">
    <name type="scientific">Erythroxylum novogranatense</name>
    <dbReference type="NCBI Taxonomy" id="1862640"/>
    <lineage>
        <taxon>Eukaryota</taxon>
        <taxon>Viridiplantae</taxon>
        <taxon>Streptophyta</taxon>
        <taxon>Embryophyta</taxon>
        <taxon>Tracheophyta</taxon>
        <taxon>Spermatophyta</taxon>
        <taxon>Magnoliopsida</taxon>
        <taxon>eudicotyledons</taxon>
        <taxon>Gunneridae</taxon>
        <taxon>Pentapetalae</taxon>
        <taxon>rosids</taxon>
        <taxon>fabids</taxon>
        <taxon>Malpighiales</taxon>
        <taxon>Erythroxylaceae</taxon>
        <taxon>Erythroxylum</taxon>
    </lineage>
</organism>
<proteinExistence type="predicted"/>
<evidence type="ECO:0000313" key="2">
    <source>
        <dbReference type="Proteomes" id="UP001159364"/>
    </source>
</evidence>
<reference evidence="1 2" key="1">
    <citation type="submission" date="2021-09" db="EMBL/GenBank/DDBJ databases">
        <title>Genomic insights and catalytic innovation underlie evolution of tropane alkaloids biosynthesis.</title>
        <authorList>
            <person name="Wang Y.-J."/>
            <person name="Tian T."/>
            <person name="Huang J.-P."/>
            <person name="Huang S.-X."/>
        </authorList>
    </citation>
    <scope>NUCLEOTIDE SEQUENCE [LARGE SCALE GENOMIC DNA]</scope>
    <source>
        <strain evidence="1">KIB-2018</strain>
        <tissue evidence="1">Leaf</tissue>
    </source>
</reference>
<evidence type="ECO:0000313" key="1">
    <source>
        <dbReference type="EMBL" id="KAJ8766293.1"/>
    </source>
</evidence>
<evidence type="ECO:0008006" key="3">
    <source>
        <dbReference type="Google" id="ProtNLM"/>
    </source>
</evidence>
<dbReference type="AlphaFoldDB" id="A0AAV8TK19"/>
<protein>
    <recommendedName>
        <fullName evidence="3">Pentatricopeptide repeat-containing protein</fullName>
    </recommendedName>
</protein>
<sequence>MQVLSNARRLTNISFLSSDFHFLISPHISQNHHFLTGNCSPISHPLYARVSQLALFSTSGETAPSDDVKELHGKIIDLLTVKRSSVPNSWIGTMVTSCRNRNDIELLFDTLHNLRIFRLSSQHIHKNFNYSLCREVTKACTRAGALDYGKKTLSRHNVYGLSPTIGSAHNLLGYAKDHSDTKLMVDILQRMKLNDVALQPGTADLVFSICYNSKDWNLISKCSNKFLKAGVKLRGTAFDLWMDFAAKRGDVEALWEINNIRSESIKYHSLLSAFSCAKALILEGKPGDAATIVHVLYQALPDNKKSDILVQLQRLVGEWPLDVIKHQKEDNRKAVAASLKSNIPAMVTDLTNLGLEVNVNLEDLTTKEIPC</sequence>
<accession>A0AAV8TK19</accession>
<dbReference type="EMBL" id="JAIWQS010000005">
    <property type="protein sequence ID" value="KAJ8766293.1"/>
    <property type="molecule type" value="Genomic_DNA"/>
</dbReference>
<keyword evidence="2" id="KW-1185">Reference proteome</keyword>
<dbReference type="PANTHER" id="PTHR47604">
    <property type="entry name" value="ADENYLYL CYCLASE"/>
    <property type="match status" value="1"/>
</dbReference>
<comment type="caution">
    <text evidence="1">The sequence shown here is derived from an EMBL/GenBank/DDBJ whole genome shotgun (WGS) entry which is preliminary data.</text>
</comment>
<name>A0AAV8TK19_9ROSI</name>